<evidence type="ECO:0000256" key="6">
    <source>
        <dbReference type="ARBA" id="ARBA00022989"/>
    </source>
</evidence>
<dbReference type="PANTHER" id="PTHR33908">
    <property type="entry name" value="MANNOSYLTRANSFERASE YKCB-RELATED"/>
    <property type="match status" value="1"/>
</dbReference>
<keyword evidence="3" id="KW-0328">Glycosyltransferase</keyword>
<sequence>MREGSFVWGRLEKQYRVVDKWIDWVWVIVLLVGAVLLFTINLGGLPLRDLDEATVAQVAREIRFAPPGSMSWLYPTLAGEPYHNKPPLMHLLIAGAYLLGGVNEWTTRLPGAILTAISIPLLYCIGREIFHQRICAIYSALIYLTMLPVVSHGRLAMLDGTSVCFFLLMMLCVLRSRRDLRYCLGAGIFLGLICLTKGILSILLGAILGIFLFWDTPRLLTNRYMWTGIIIGTAPATWWYTAQWMYYGQDLINIAVVNHIWFALKGHKEPAWYYLLEIFKYTWPWLLFLIPSLRLTWENRNLSWAKLVLVWSGVYLLAICLMATKFSWYLFPIYPSLALAIGRKVAEYDNLPLLSSYPRPLASAFAVLAVLATAASISFGWGAVPKSDLQLILATVAGTMSLTAILAERGDGQFLKVLFWGSYLSLLLLMKSNYWVGEFNEPYPVKPVAAMIQRANPAVTKIYTSFHKGRPSLDFYSKRTVVPASSAKLQYYWQYNSQAYFLLDEFAIQNLQLPSVKTLDRAEGWTLVTKDTNPL</sequence>
<dbReference type="EMBL" id="JAHHGZ010000028">
    <property type="protein sequence ID" value="MBW4670251.1"/>
    <property type="molecule type" value="Genomic_DNA"/>
</dbReference>
<evidence type="ECO:0000256" key="2">
    <source>
        <dbReference type="ARBA" id="ARBA00022475"/>
    </source>
</evidence>
<organism evidence="10 11">
    <name type="scientific">Cyanomargarita calcarea GSE-NOS-MK-12-04C</name>
    <dbReference type="NCBI Taxonomy" id="2839659"/>
    <lineage>
        <taxon>Bacteria</taxon>
        <taxon>Bacillati</taxon>
        <taxon>Cyanobacteriota</taxon>
        <taxon>Cyanophyceae</taxon>
        <taxon>Nostocales</taxon>
        <taxon>Cyanomargaritaceae</taxon>
        <taxon>Cyanomargarita</taxon>
    </lineage>
</organism>
<name>A0A951QQR8_9CYAN</name>
<feature type="transmembrane region" description="Helical" evidence="8">
    <location>
        <begin position="391"/>
        <end position="407"/>
    </location>
</feature>
<protein>
    <submittedName>
        <fullName evidence="10">Glycosyltransferase family 39 protein</fullName>
    </submittedName>
</protein>
<reference evidence="10" key="1">
    <citation type="submission" date="2021-05" db="EMBL/GenBank/DDBJ databases">
        <authorList>
            <person name="Pietrasiak N."/>
            <person name="Ward R."/>
            <person name="Stajich J.E."/>
            <person name="Kurbessoian T."/>
        </authorList>
    </citation>
    <scope>NUCLEOTIDE SEQUENCE</scope>
    <source>
        <strain evidence="10">GSE-NOS-MK-12-04C</strain>
    </source>
</reference>
<evidence type="ECO:0000256" key="7">
    <source>
        <dbReference type="ARBA" id="ARBA00023136"/>
    </source>
</evidence>
<dbReference type="PANTHER" id="PTHR33908:SF3">
    <property type="entry name" value="UNDECAPRENYL PHOSPHATE-ALPHA-4-AMINO-4-DEOXY-L-ARABINOSE ARABINOSYL TRANSFERASE"/>
    <property type="match status" value="1"/>
</dbReference>
<keyword evidence="2" id="KW-1003">Cell membrane</keyword>
<dbReference type="Proteomes" id="UP000729701">
    <property type="component" value="Unassembled WGS sequence"/>
</dbReference>
<gene>
    <name evidence="10" type="ORF">KME60_23265</name>
</gene>
<evidence type="ECO:0000256" key="1">
    <source>
        <dbReference type="ARBA" id="ARBA00004651"/>
    </source>
</evidence>
<feature type="transmembrane region" description="Helical" evidence="8">
    <location>
        <begin position="413"/>
        <end position="430"/>
    </location>
</feature>
<feature type="transmembrane region" description="Helical" evidence="8">
    <location>
        <begin position="186"/>
        <end position="214"/>
    </location>
</feature>
<evidence type="ECO:0000256" key="5">
    <source>
        <dbReference type="ARBA" id="ARBA00022692"/>
    </source>
</evidence>
<keyword evidence="6 8" id="KW-1133">Transmembrane helix</keyword>
<dbReference type="Pfam" id="PF13231">
    <property type="entry name" value="PMT_2"/>
    <property type="match status" value="1"/>
</dbReference>
<dbReference type="GO" id="GO:0016763">
    <property type="term" value="F:pentosyltransferase activity"/>
    <property type="evidence" value="ECO:0007669"/>
    <property type="project" value="TreeGrafter"/>
</dbReference>
<evidence type="ECO:0000259" key="9">
    <source>
        <dbReference type="Pfam" id="PF13231"/>
    </source>
</evidence>
<dbReference type="GO" id="GO:0009103">
    <property type="term" value="P:lipopolysaccharide biosynthetic process"/>
    <property type="evidence" value="ECO:0007669"/>
    <property type="project" value="UniProtKB-ARBA"/>
</dbReference>
<feature type="domain" description="Glycosyltransferase RgtA/B/C/D-like" evidence="9">
    <location>
        <begin position="84"/>
        <end position="236"/>
    </location>
</feature>
<evidence type="ECO:0000313" key="11">
    <source>
        <dbReference type="Proteomes" id="UP000729701"/>
    </source>
</evidence>
<feature type="transmembrane region" description="Helical" evidence="8">
    <location>
        <begin position="133"/>
        <end position="150"/>
    </location>
</feature>
<feature type="transmembrane region" description="Helical" evidence="8">
    <location>
        <begin position="307"/>
        <end position="331"/>
    </location>
</feature>
<keyword evidence="5 8" id="KW-0812">Transmembrane</keyword>
<dbReference type="AlphaFoldDB" id="A0A951QQR8"/>
<evidence type="ECO:0000256" key="4">
    <source>
        <dbReference type="ARBA" id="ARBA00022679"/>
    </source>
</evidence>
<reference evidence="10" key="2">
    <citation type="journal article" date="2022" name="Microbiol. Resour. Announc.">
        <title>Metagenome Sequencing to Explore Phylogenomics of Terrestrial Cyanobacteria.</title>
        <authorList>
            <person name="Ward R.D."/>
            <person name="Stajich J.E."/>
            <person name="Johansen J.R."/>
            <person name="Huntemann M."/>
            <person name="Clum A."/>
            <person name="Foster B."/>
            <person name="Foster B."/>
            <person name="Roux S."/>
            <person name="Palaniappan K."/>
            <person name="Varghese N."/>
            <person name="Mukherjee S."/>
            <person name="Reddy T.B.K."/>
            <person name="Daum C."/>
            <person name="Copeland A."/>
            <person name="Chen I.A."/>
            <person name="Ivanova N.N."/>
            <person name="Kyrpides N.C."/>
            <person name="Shapiro N."/>
            <person name="Eloe-Fadrosh E.A."/>
            <person name="Pietrasiak N."/>
        </authorList>
    </citation>
    <scope>NUCLEOTIDE SEQUENCE</scope>
    <source>
        <strain evidence="10">GSE-NOS-MK-12-04C</strain>
    </source>
</reference>
<evidence type="ECO:0000313" key="10">
    <source>
        <dbReference type="EMBL" id="MBW4670251.1"/>
    </source>
</evidence>
<comment type="subcellular location">
    <subcellularLocation>
        <location evidence="1">Cell membrane</location>
        <topology evidence="1">Multi-pass membrane protein</topology>
    </subcellularLocation>
</comment>
<dbReference type="InterPro" id="IPR050297">
    <property type="entry name" value="LipidA_mod_glycosyltrf_83"/>
</dbReference>
<proteinExistence type="predicted"/>
<feature type="transmembrane region" description="Helical" evidence="8">
    <location>
        <begin position="361"/>
        <end position="384"/>
    </location>
</feature>
<feature type="transmembrane region" description="Helical" evidence="8">
    <location>
        <begin position="109"/>
        <end position="126"/>
    </location>
</feature>
<comment type="caution">
    <text evidence="10">The sequence shown here is derived from an EMBL/GenBank/DDBJ whole genome shotgun (WGS) entry which is preliminary data.</text>
</comment>
<feature type="transmembrane region" description="Helical" evidence="8">
    <location>
        <begin position="21"/>
        <end position="40"/>
    </location>
</feature>
<keyword evidence="4" id="KW-0808">Transferase</keyword>
<evidence type="ECO:0000256" key="3">
    <source>
        <dbReference type="ARBA" id="ARBA00022676"/>
    </source>
</evidence>
<evidence type="ECO:0000256" key="8">
    <source>
        <dbReference type="SAM" id="Phobius"/>
    </source>
</evidence>
<dbReference type="GO" id="GO:0005886">
    <property type="term" value="C:plasma membrane"/>
    <property type="evidence" value="ECO:0007669"/>
    <property type="project" value="UniProtKB-SubCell"/>
</dbReference>
<dbReference type="InterPro" id="IPR038731">
    <property type="entry name" value="RgtA/B/C-like"/>
</dbReference>
<accession>A0A951QQR8</accession>
<dbReference type="GO" id="GO:0010041">
    <property type="term" value="P:response to iron(III) ion"/>
    <property type="evidence" value="ECO:0007669"/>
    <property type="project" value="TreeGrafter"/>
</dbReference>
<keyword evidence="7 8" id="KW-0472">Membrane</keyword>
<feature type="transmembrane region" description="Helical" evidence="8">
    <location>
        <begin position="156"/>
        <end position="174"/>
    </location>
</feature>